<dbReference type="InterPro" id="IPR049119">
    <property type="entry name" value="FlgK_D2-like"/>
</dbReference>
<dbReference type="EMBL" id="UWPJ01000016">
    <property type="protein sequence ID" value="VCU69897.1"/>
    <property type="molecule type" value="Genomic_DNA"/>
</dbReference>
<dbReference type="Pfam" id="PF21158">
    <property type="entry name" value="flgK_1st_1"/>
    <property type="match status" value="1"/>
</dbReference>
<reference evidence="9 10" key="1">
    <citation type="submission" date="2018-10" db="EMBL/GenBank/DDBJ databases">
        <authorList>
            <person name="Criscuolo A."/>
        </authorList>
    </citation>
    <scope>NUCLEOTIDE SEQUENCE [LARGE SCALE GENOMIC DNA]</scope>
    <source>
        <strain evidence="9">DnA1</strain>
    </source>
</reference>
<keyword evidence="9" id="KW-0282">Flagellum</keyword>
<dbReference type="InterPro" id="IPR053927">
    <property type="entry name" value="FlgK_helical"/>
</dbReference>
<dbReference type="AlphaFoldDB" id="A0A3P4B0R9"/>
<evidence type="ECO:0000256" key="6">
    <source>
        <dbReference type="ARBA" id="ARBA00023143"/>
    </source>
</evidence>
<dbReference type="GO" id="GO:0009424">
    <property type="term" value="C:bacterial-type flagellum hook"/>
    <property type="evidence" value="ECO:0007669"/>
    <property type="project" value="InterPro"/>
</dbReference>
<feature type="domain" description="Flagellar hook-associated protein 1 D2-like" evidence="7">
    <location>
        <begin position="340"/>
        <end position="413"/>
    </location>
</feature>
<sequence length="632" mass="64698">MTTNIANIALTGLRAAQAGLAVTANNISNQGTAGYSRQQVVLSTSLSNFSGGGYFGTGVDVVTVQRAYNEFLTNQASQAASSLSYLNTYSDQMSGLINGMGSVDTGINQSLTALYAAISSFSQNPNETASRQAALEAAQSTAARFRSISDSLSAIDQGITTQVGSAVGQINQLVQSIAAYNLSINEARAAQGGPSPNDLLDQRDLLIRKLGEFTGITTSNQGNSVNVYLSNGQPLVLQGLAAQLRLDTQDPDSASGASLSLTMGSHSVPLNDKDIDGGQLGALIAFRNNELAQARTELGRIAIAMASAYNQQQQFGLDSSGGQGAALFKLGSPMAVGSRQNTGDAVLSLGISDTRSLTGSDYQLSRSGTEYVVTRLDDGEEFGPFTELPQTVDGLAIGLADGDLADGDVFTIQVARHAAAGMEVLLGDPGALAAAAPMSLGADADNAGTAIASRLRSEASDNVDYTASVTVRFTSAKDYDLFDADGNVLESGSLGASPHTIAYNGWAFDLNGLPAAGDVFTVGAGRGDPAGDNRNALALGALGTAKIAGGATLTDAYAALLSRTGTRAASIGVSQAAQQSAYDQAAAAEQSLVGVNLDEEGANLLRYQQAYAAAGKVLGMASELFDQLLASI</sequence>
<dbReference type="InterPro" id="IPR002371">
    <property type="entry name" value="FlgK"/>
</dbReference>
<gene>
    <name evidence="9" type="primary">flgK</name>
    <name evidence="9" type="ORF">PIGHUM_01962</name>
</gene>
<proteinExistence type="inferred from homology"/>
<feature type="domain" description="Flagellar hook-associated protein FlgK helical" evidence="8">
    <location>
        <begin position="98"/>
        <end position="328"/>
    </location>
</feature>
<evidence type="ECO:0000259" key="8">
    <source>
        <dbReference type="Pfam" id="PF22638"/>
    </source>
</evidence>
<organism evidence="9 10">
    <name type="scientific">Pigmentiphaga humi</name>
    <dbReference type="NCBI Taxonomy" id="2478468"/>
    <lineage>
        <taxon>Bacteria</taxon>
        <taxon>Pseudomonadati</taxon>
        <taxon>Pseudomonadota</taxon>
        <taxon>Betaproteobacteria</taxon>
        <taxon>Burkholderiales</taxon>
        <taxon>Alcaligenaceae</taxon>
        <taxon>Pigmentiphaga</taxon>
    </lineage>
</organism>
<evidence type="ECO:0000313" key="9">
    <source>
        <dbReference type="EMBL" id="VCU69897.1"/>
    </source>
</evidence>
<keyword evidence="10" id="KW-1185">Reference proteome</keyword>
<evidence type="ECO:0000256" key="2">
    <source>
        <dbReference type="ARBA" id="ARBA00004613"/>
    </source>
</evidence>
<dbReference type="NCBIfam" id="TIGR02492">
    <property type="entry name" value="flgK_ends"/>
    <property type="match status" value="1"/>
</dbReference>
<dbReference type="GO" id="GO:0005198">
    <property type="term" value="F:structural molecule activity"/>
    <property type="evidence" value="ECO:0007669"/>
    <property type="project" value="InterPro"/>
</dbReference>
<dbReference type="GO" id="GO:0044780">
    <property type="term" value="P:bacterial-type flagellum assembly"/>
    <property type="evidence" value="ECO:0007669"/>
    <property type="project" value="InterPro"/>
</dbReference>
<dbReference type="RefSeq" id="WP_124079406.1">
    <property type="nucleotide sequence ID" value="NZ_UWPJ01000016.1"/>
</dbReference>
<evidence type="ECO:0000313" key="10">
    <source>
        <dbReference type="Proteomes" id="UP000277294"/>
    </source>
</evidence>
<comment type="similarity">
    <text evidence="3">Belongs to the flagella basal body rod proteins family.</text>
</comment>
<evidence type="ECO:0000256" key="4">
    <source>
        <dbReference type="ARBA" id="ARBA00016244"/>
    </source>
</evidence>
<dbReference type="PANTHER" id="PTHR30033">
    <property type="entry name" value="FLAGELLAR HOOK-ASSOCIATED PROTEIN 1"/>
    <property type="match status" value="1"/>
</dbReference>
<dbReference type="GO" id="GO:0005576">
    <property type="term" value="C:extracellular region"/>
    <property type="evidence" value="ECO:0007669"/>
    <property type="project" value="UniProtKB-SubCell"/>
</dbReference>
<keyword evidence="9" id="KW-0966">Cell projection</keyword>
<comment type="subcellular location">
    <subcellularLocation>
        <location evidence="1">Bacterial flagellum</location>
    </subcellularLocation>
    <subcellularLocation>
        <location evidence="2">Secreted</location>
    </subcellularLocation>
</comment>
<dbReference type="PRINTS" id="PR01005">
    <property type="entry name" value="FLGHOOKAP1"/>
</dbReference>
<name>A0A3P4B0R9_9BURK</name>
<evidence type="ECO:0000256" key="5">
    <source>
        <dbReference type="ARBA" id="ARBA00022525"/>
    </source>
</evidence>
<evidence type="ECO:0000256" key="1">
    <source>
        <dbReference type="ARBA" id="ARBA00004365"/>
    </source>
</evidence>
<dbReference type="Proteomes" id="UP000277294">
    <property type="component" value="Unassembled WGS sequence"/>
</dbReference>
<keyword evidence="9" id="KW-0969">Cilium</keyword>
<dbReference type="OrthoDB" id="9802553at2"/>
<keyword evidence="5" id="KW-0964">Secreted</keyword>
<dbReference type="PANTHER" id="PTHR30033:SF1">
    <property type="entry name" value="FLAGELLAR HOOK-ASSOCIATED PROTEIN 1"/>
    <property type="match status" value="1"/>
</dbReference>
<keyword evidence="6" id="KW-0975">Bacterial flagellum</keyword>
<evidence type="ECO:0000259" key="7">
    <source>
        <dbReference type="Pfam" id="PF21158"/>
    </source>
</evidence>
<protein>
    <recommendedName>
        <fullName evidence="4">Flagellar hook-associated protein 1</fullName>
    </recommendedName>
</protein>
<evidence type="ECO:0000256" key="3">
    <source>
        <dbReference type="ARBA" id="ARBA00009677"/>
    </source>
</evidence>
<dbReference type="Pfam" id="PF22638">
    <property type="entry name" value="FlgK_D1"/>
    <property type="match status" value="1"/>
</dbReference>
<dbReference type="SUPFAM" id="SSF64518">
    <property type="entry name" value="Phase 1 flagellin"/>
    <property type="match status" value="2"/>
</dbReference>
<accession>A0A3P4B0R9</accession>